<sequence>MLCNQCWPEAGRLGDAPRKTLRSWSRAAGHSLAGRLRAGRAALPLSSRAGGEIGDCWPTMDVVVHRCWTTIVRCFAWPCVALGATIARLPLAIFVVAPPPAGRRSGEALVIS</sequence>
<evidence type="ECO:0000313" key="1">
    <source>
        <dbReference type="EMBL" id="KZT75573.1"/>
    </source>
</evidence>
<keyword evidence="2" id="KW-1185">Reference proteome</keyword>
<name>A0A2Z6ZXL2_9LAMI</name>
<dbReference type="Proteomes" id="UP000250235">
    <property type="component" value="Unassembled WGS sequence"/>
</dbReference>
<dbReference type="AlphaFoldDB" id="A0A2Z6ZXL2"/>
<evidence type="ECO:0000313" key="2">
    <source>
        <dbReference type="Proteomes" id="UP000250235"/>
    </source>
</evidence>
<accession>A0A2Z6ZXL2</accession>
<dbReference type="EMBL" id="KV221129">
    <property type="protein sequence ID" value="KZT75573.1"/>
    <property type="molecule type" value="Genomic_DNA"/>
</dbReference>
<organism evidence="1 2">
    <name type="scientific">Dorcoceras hygrometricum</name>
    <dbReference type="NCBI Taxonomy" id="472368"/>
    <lineage>
        <taxon>Eukaryota</taxon>
        <taxon>Viridiplantae</taxon>
        <taxon>Streptophyta</taxon>
        <taxon>Embryophyta</taxon>
        <taxon>Tracheophyta</taxon>
        <taxon>Spermatophyta</taxon>
        <taxon>Magnoliopsida</taxon>
        <taxon>eudicotyledons</taxon>
        <taxon>Gunneridae</taxon>
        <taxon>Pentapetalae</taxon>
        <taxon>asterids</taxon>
        <taxon>lamiids</taxon>
        <taxon>Lamiales</taxon>
        <taxon>Gesneriaceae</taxon>
        <taxon>Didymocarpoideae</taxon>
        <taxon>Trichosporeae</taxon>
        <taxon>Loxocarpinae</taxon>
        <taxon>Dorcoceras</taxon>
    </lineage>
</organism>
<protein>
    <submittedName>
        <fullName evidence="1">Uncharacterized protein</fullName>
    </submittedName>
</protein>
<reference evidence="1 2" key="1">
    <citation type="journal article" date="2015" name="Proc. Natl. Acad. Sci. U.S.A.">
        <title>The resurrection genome of Boea hygrometrica: A blueprint for survival of dehydration.</title>
        <authorList>
            <person name="Xiao L."/>
            <person name="Yang G."/>
            <person name="Zhang L."/>
            <person name="Yang X."/>
            <person name="Zhao S."/>
            <person name="Ji Z."/>
            <person name="Zhou Q."/>
            <person name="Hu M."/>
            <person name="Wang Y."/>
            <person name="Chen M."/>
            <person name="Xu Y."/>
            <person name="Jin H."/>
            <person name="Xiao X."/>
            <person name="Hu G."/>
            <person name="Bao F."/>
            <person name="Hu Y."/>
            <person name="Wan P."/>
            <person name="Li L."/>
            <person name="Deng X."/>
            <person name="Kuang T."/>
            <person name="Xiang C."/>
            <person name="Zhu J.K."/>
            <person name="Oliver M.J."/>
            <person name="He Y."/>
        </authorList>
    </citation>
    <scope>NUCLEOTIDE SEQUENCE [LARGE SCALE GENOMIC DNA]</scope>
    <source>
        <strain evidence="2">cv. XS01</strain>
    </source>
</reference>
<proteinExistence type="predicted"/>
<gene>
    <name evidence="1" type="ORF">F511_47402</name>
</gene>